<accession>A0A368F9B2</accession>
<comment type="caution">
    <text evidence="1">The sequence shown here is derived from an EMBL/GenBank/DDBJ whole genome shotgun (WGS) entry which is preliminary data.</text>
</comment>
<sequence length="71" mass="7715">MPDLSSSRFDLPGGVLFRKSEQYTAKVATHPALRFTYIGAAEVSALLRVTDFADVSASYGSAREPVGFPYQ</sequence>
<dbReference type="AlphaFoldDB" id="A0A368F9B2"/>
<evidence type="ECO:0000313" key="1">
    <source>
        <dbReference type="EMBL" id="RCN28736.1"/>
    </source>
</evidence>
<dbReference type="EMBL" id="JOJR01002359">
    <property type="protein sequence ID" value="RCN28736.1"/>
    <property type="molecule type" value="Genomic_DNA"/>
</dbReference>
<name>A0A368F9B2_ANCCA</name>
<reference evidence="1 2" key="1">
    <citation type="submission" date="2014-10" db="EMBL/GenBank/DDBJ databases">
        <title>Draft genome of the hookworm Ancylostoma caninum.</title>
        <authorList>
            <person name="Mitreva M."/>
        </authorList>
    </citation>
    <scope>NUCLEOTIDE SEQUENCE [LARGE SCALE GENOMIC DNA]</scope>
    <source>
        <strain evidence="1 2">Baltimore</strain>
    </source>
</reference>
<proteinExistence type="predicted"/>
<dbReference type="Proteomes" id="UP000252519">
    <property type="component" value="Unassembled WGS sequence"/>
</dbReference>
<keyword evidence="2" id="KW-1185">Reference proteome</keyword>
<gene>
    <name evidence="1" type="ORF">ANCCAN_25522</name>
</gene>
<protein>
    <submittedName>
        <fullName evidence="1">Uncharacterized protein</fullName>
    </submittedName>
</protein>
<evidence type="ECO:0000313" key="2">
    <source>
        <dbReference type="Proteomes" id="UP000252519"/>
    </source>
</evidence>
<organism evidence="1 2">
    <name type="scientific">Ancylostoma caninum</name>
    <name type="common">Dog hookworm</name>
    <dbReference type="NCBI Taxonomy" id="29170"/>
    <lineage>
        <taxon>Eukaryota</taxon>
        <taxon>Metazoa</taxon>
        <taxon>Ecdysozoa</taxon>
        <taxon>Nematoda</taxon>
        <taxon>Chromadorea</taxon>
        <taxon>Rhabditida</taxon>
        <taxon>Rhabditina</taxon>
        <taxon>Rhabditomorpha</taxon>
        <taxon>Strongyloidea</taxon>
        <taxon>Ancylostomatidae</taxon>
        <taxon>Ancylostomatinae</taxon>
        <taxon>Ancylostoma</taxon>
    </lineage>
</organism>